<dbReference type="Pfam" id="PF00326">
    <property type="entry name" value="Peptidase_S9"/>
    <property type="match status" value="1"/>
</dbReference>
<dbReference type="GO" id="GO:0006508">
    <property type="term" value="P:proteolysis"/>
    <property type="evidence" value="ECO:0007669"/>
    <property type="project" value="InterPro"/>
</dbReference>
<feature type="signal peptide" evidence="2">
    <location>
        <begin position="1"/>
        <end position="29"/>
    </location>
</feature>
<dbReference type="Proteomes" id="UP000476411">
    <property type="component" value="Chromosome"/>
</dbReference>
<dbReference type="AlphaFoldDB" id="A0A6B9ZIY4"/>
<proteinExistence type="predicted"/>
<reference evidence="4 5" key="1">
    <citation type="submission" date="2020-01" db="EMBL/GenBank/DDBJ databases">
        <title>Complete genome sequence of Chitinophaga sp. H33E-04 isolated from quinoa roots.</title>
        <authorList>
            <person name="Weon H.-Y."/>
            <person name="Lee S.A."/>
        </authorList>
    </citation>
    <scope>NUCLEOTIDE SEQUENCE [LARGE SCALE GENOMIC DNA]</scope>
    <source>
        <strain evidence="4 5">H33E-04</strain>
    </source>
</reference>
<protein>
    <submittedName>
        <fullName evidence="4">S9 family peptidase</fullName>
    </submittedName>
</protein>
<dbReference type="PANTHER" id="PTHR42776:SF27">
    <property type="entry name" value="DIPEPTIDYL PEPTIDASE FAMILY MEMBER 6"/>
    <property type="match status" value="1"/>
</dbReference>
<dbReference type="InterPro" id="IPR029058">
    <property type="entry name" value="AB_hydrolase_fold"/>
</dbReference>
<name>A0A6B9ZIY4_9BACT</name>
<dbReference type="RefSeq" id="WP_162332728.1">
    <property type="nucleotide sequence ID" value="NZ_CP048113.1"/>
</dbReference>
<dbReference type="PANTHER" id="PTHR42776">
    <property type="entry name" value="SERINE PEPTIDASE S9 FAMILY MEMBER"/>
    <property type="match status" value="1"/>
</dbReference>
<feature type="chain" id="PRO_5025649551" evidence="2">
    <location>
        <begin position="30"/>
        <end position="887"/>
    </location>
</feature>
<dbReference type="SUPFAM" id="SSF82171">
    <property type="entry name" value="DPP6 N-terminal domain-like"/>
    <property type="match status" value="1"/>
</dbReference>
<dbReference type="Gene3D" id="3.40.50.1820">
    <property type="entry name" value="alpha/beta hydrolase"/>
    <property type="match status" value="1"/>
</dbReference>
<dbReference type="KEGG" id="chih:GWR21_15995"/>
<evidence type="ECO:0000313" key="4">
    <source>
        <dbReference type="EMBL" id="QHS61045.1"/>
    </source>
</evidence>
<dbReference type="InterPro" id="IPR001375">
    <property type="entry name" value="Peptidase_S9_cat"/>
</dbReference>
<evidence type="ECO:0000256" key="2">
    <source>
        <dbReference type="SAM" id="SignalP"/>
    </source>
</evidence>
<evidence type="ECO:0000256" key="1">
    <source>
        <dbReference type="ARBA" id="ARBA00022801"/>
    </source>
</evidence>
<gene>
    <name evidence="4" type="ORF">GWR21_15995</name>
</gene>
<evidence type="ECO:0000259" key="3">
    <source>
        <dbReference type="Pfam" id="PF00326"/>
    </source>
</evidence>
<accession>A0A6B9ZIY4</accession>
<organism evidence="4 5">
    <name type="scientific">Chitinophaga agri</name>
    <dbReference type="NCBI Taxonomy" id="2703787"/>
    <lineage>
        <taxon>Bacteria</taxon>
        <taxon>Pseudomonadati</taxon>
        <taxon>Bacteroidota</taxon>
        <taxon>Chitinophagia</taxon>
        <taxon>Chitinophagales</taxon>
        <taxon>Chitinophagaceae</taxon>
        <taxon>Chitinophaga</taxon>
    </lineage>
</organism>
<feature type="domain" description="Peptidase S9 prolyl oligopeptidase catalytic" evidence="3">
    <location>
        <begin position="697"/>
        <end position="862"/>
    </location>
</feature>
<keyword evidence="2" id="KW-0732">Signal</keyword>
<dbReference type="EMBL" id="CP048113">
    <property type="protein sequence ID" value="QHS61045.1"/>
    <property type="molecule type" value="Genomic_DNA"/>
</dbReference>
<keyword evidence="1" id="KW-0378">Hydrolase</keyword>
<dbReference type="GO" id="GO:0004252">
    <property type="term" value="F:serine-type endopeptidase activity"/>
    <property type="evidence" value="ECO:0007669"/>
    <property type="project" value="TreeGrafter"/>
</dbReference>
<keyword evidence="5" id="KW-1185">Reference proteome</keyword>
<evidence type="ECO:0000313" key="5">
    <source>
        <dbReference type="Proteomes" id="UP000476411"/>
    </source>
</evidence>
<dbReference type="SUPFAM" id="SSF53474">
    <property type="entry name" value="alpha/beta-Hydrolases"/>
    <property type="match status" value="1"/>
</dbReference>
<sequence length="887" mass="100874">MKICLLLRRIGLRKIVTACFSFFSISSLAQKTPLNNQSYENWDALVNYDISNDGKFVWYNHGSLSEGISVVVKSVVDSFSVTYPFIIGDPKFTADSKYAIFLTADTLNVLKLSNFNRRKIIKVSSFSVTTEGGPQFLSYRSDGRIYLHDLARGRTFDFNEGKVSLFNSQGTVMLIVGDSSLDWVDLSTLKVSRIIHGKISGNPVFDKNGTGIVFCPIINGVKSLFYYKSDFWKPVELIGGEKYLKDGRELSFRAPYFSKDSKKIFFGLIMQMNSHVRDDWDRNFFLKPTLKLWHYKDDFMQSTLSGMAQNRSVEVFAAVGVESKNVIILEKPDSTSVIGGNGIGNEFVITNTIGNSGEQNWNSYKKKYELISVMTGESKEIISDGPVYTMPPKLSSKEAFVSWYDYHVGNYFTYEIANGKIRCITSDIPSQLGAGIDETYADLAGSTYGYFWLADDRGLLVYDQYDIWQVDPYGLKSPINITGGIGQKNKIIFRLAANEYAYPSPKIGDTLLLATFDTETKRNGLCRVMVGKENKPDITHMSDGIYYFPWLFVERTPKEPIRAKYGNTYILQYMSTSFAPNICVTRDFKKFKILSNIRPQGNYNWMTAKLVKWNLNNGRELHGILYKPEDFDSTKKYPIIFHYYEKLSYQLNLFRTPEPSPGALNIAWYVSNGYLVFLPDVYIPPGRPAKGIVESVTSSIKKLKEFQWIDTNRMGLEGHSFGGYETYVLMTNTNHFAAAQASAGVSDFISGYSSLGGNFAHLYEVGQNNMRTTPWESPDLYIENSPIFKVANVKTPLLIMHNKDDGAVDFAQALEMYVALRRQKKPVWLLQYEGEGHTLDNPDNILDFALRQQQFFSYYLKNNLFPQWMKQPGISNFRRNPLGNETK</sequence>